<keyword evidence="2" id="KW-1185">Reference proteome</keyword>
<evidence type="ECO:0000313" key="2">
    <source>
        <dbReference type="Proteomes" id="UP000002011"/>
    </source>
</evidence>
<organism evidence="1 2">
    <name type="scientific">Dyadobacter fermentans (strain ATCC 700827 / DSM 18053 / CIP 107007 / KCTC 52180 / NS114)</name>
    <dbReference type="NCBI Taxonomy" id="471854"/>
    <lineage>
        <taxon>Bacteria</taxon>
        <taxon>Pseudomonadati</taxon>
        <taxon>Bacteroidota</taxon>
        <taxon>Cytophagia</taxon>
        <taxon>Cytophagales</taxon>
        <taxon>Spirosomataceae</taxon>
        <taxon>Dyadobacter</taxon>
    </lineage>
</organism>
<name>C6W6T4_DYAFD</name>
<proteinExistence type="predicted"/>
<sequence length="47" mass="5432">MYNYGYNFSAITGSVNDALSNGFIFTHSIIRKQPVFKKMLFPNVRDE</sequence>
<dbReference type="KEGG" id="dfe:Dfer_4945"/>
<dbReference type="AlphaFoldDB" id="C6W6T4"/>
<dbReference type="Proteomes" id="UP000002011">
    <property type="component" value="Chromosome"/>
</dbReference>
<reference evidence="1 2" key="1">
    <citation type="journal article" date="2009" name="Stand. Genomic Sci.">
        <title>Complete genome sequence of Dyadobacter fermentans type strain (NS114).</title>
        <authorList>
            <person name="Lang E."/>
            <person name="Lapidus A."/>
            <person name="Chertkov O."/>
            <person name="Brettin T."/>
            <person name="Detter J.C."/>
            <person name="Han C."/>
            <person name="Copeland A."/>
            <person name="Glavina Del Rio T."/>
            <person name="Nolan M."/>
            <person name="Chen F."/>
            <person name="Lucas S."/>
            <person name="Tice H."/>
            <person name="Cheng J.F."/>
            <person name="Land M."/>
            <person name="Hauser L."/>
            <person name="Chang Y.J."/>
            <person name="Jeffries C.D."/>
            <person name="Kopitz M."/>
            <person name="Bruce D."/>
            <person name="Goodwin L."/>
            <person name="Pitluck S."/>
            <person name="Ovchinnikova G."/>
            <person name="Pati A."/>
            <person name="Ivanova N."/>
            <person name="Mavrommatis K."/>
            <person name="Chen A."/>
            <person name="Palaniappan K."/>
            <person name="Chain P."/>
            <person name="Bristow J."/>
            <person name="Eisen J.A."/>
            <person name="Markowitz V."/>
            <person name="Hugenholtz P."/>
            <person name="Goker M."/>
            <person name="Rohde M."/>
            <person name="Kyrpides N.C."/>
            <person name="Klenk H.P."/>
        </authorList>
    </citation>
    <scope>NUCLEOTIDE SEQUENCE [LARGE SCALE GENOMIC DNA]</scope>
    <source>
        <strain evidence="2">ATCC 700827 / DSM 18053 / CIP 107007 / KCTC 52180 / NS114</strain>
    </source>
</reference>
<protein>
    <submittedName>
        <fullName evidence="1">Uncharacterized protein</fullName>
    </submittedName>
</protein>
<dbReference type="HOGENOM" id="CLU_3167376_0_0_10"/>
<dbReference type="EMBL" id="CP001619">
    <property type="protein sequence ID" value="ACT96145.1"/>
    <property type="molecule type" value="Genomic_DNA"/>
</dbReference>
<accession>C6W6T4</accession>
<evidence type="ECO:0000313" key="1">
    <source>
        <dbReference type="EMBL" id="ACT96145.1"/>
    </source>
</evidence>
<gene>
    <name evidence="1" type="ordered locus">Dfer_4945</name>
</gene>